<reference evidence="1 2" key="1">
    <citation type="submission" date="2016-10" db="EMBL/GenBank/DDBJ databases">
        <authorList>
            <person name="de Groot N.N."/>
        </authorList>
    </citation>
    <scope>NUCLEOTIDE SEQUENCE [LARGE SCALE GENOMIC DNA]</scope>
    <source>
        <strain evidence="1 2">Vu-144</strain>
    </source>
</reference>
<evidence type="ECO:0000313" key="1">
    <source>
        <dbReference type="EMBL" id="SDZ76055.1"/>
    </source>
</evidence>
<name>A0A1H3VMP0_9BACT</name>
<accession>A0A1H3VMP0</accession>
<dbReference type="OrthoDB" id="211588at2"/>
<protein>
    <submittedName>
        <fullName evidence="1">Peptidase</fullName>
    </submittedName>
</protein>
<keyword evidence="2" id="KW-1185">Reference proteome</keyword>
<dbReference type="Pfam" id="PF04450">
    <property type="entry name" value="BSP"/>
    <property type="match status" value="1"/>
</dbReference>
<proteinExistence type="predicted"/>
<evidence type="ECO:0000313" key="2">
    <source>
        <dbReference type="Proteomes" id="UP000199041"/>
    </source>
</evidence>
<dbReference type="Proteomes" id="UP000199041">
    <property type="component" value="Unassembled WGS sequence"/>
</dbReference>
<dbReference type="AlphaFoldDB" id="A0A1H3VMP0"/>
<dbReference type="InterPro" id="IPR007541">
    <property type="entry name" value="Uncharacterised_BSP"/>
</dbReference>
<dbReference type="PANTHER" id="PTHR33321">
    <property type="match status" value="1"/>
</dbReference>
<sequence length="236" mass="26983">MNKTTGWLMTLVLFCTAGVAQGQRHWNQVLSDKDLSRDTLTKKGITLVFINKEAGFSKQEQARMEQTFFKVYPKEINTYNKKAAKTVALIIDPEYKGVAATAGTVIRVNPEWMQKHPEDLDVVTHEAMHIVQAYGGHSGPGWITEGIADYVRHEFGVNNEAAGWSLTPFDERQSYTNAYRITARFLLWITKNYKKQFVRSLNTVMREGTYTDGFWKDQTGKTVDELWSLYSKNPTI</sequence>
<gene>
    <name evidence="1" type="ORF">SAMN05192529_101291</name>
</gene>
<dbReference type="STRING" id="551991.SAMN05192529_101291"/>
<dbReference type="PANTHER" id="PTHR33321:SF12">
    <property type="entry name" value="PLANT BASIC SECRETORY PROTEIN (BSP) FAMILY PROTEIN"/>
    <property type="match status" value="1"/>
</dbReference>
<dbReference type="RefSeq" id="WP_091392414.1">
    <property type="nucleotide sequence ID" value="NZ_FNQY01000001.1"/>
</dbReference>
<dbReference type="EMBL" id="FNQY01000001">
    <property type="protein sequence ID" value="SDZ76055.1"/>
    <property type="molecule type" value="Genomic_DNA"/>
</dbReference>
<organism evidence="1 2">
    <name type="scientific">Arachidicoccus rhizosphaerae</name>
    <dbReference type="NCBI Taxonomy" id="551991"/>
    <lineage>
        <taxon>Bacteria</taxon>
        <taxon>Pseudomonadati</taxon>
        <taxon>Bacteroidota</taxon>
        <taxon>Chitinophagia</taxon>
        <taxon>Chitinophagales</taxon>
        <taxon>Chitinophagaceae</taxon>
        <taxon>Arachidicoccus</taxon>
    </lineage>
</organism>